<sequence length="92" mass="10268">MAIGDARWRHRSFAEAYASFRDAVECPEGLGNPYIHLRLGQTAFELGHHDQAADELMRAYMGGGPGIFDEDDPKYLAFLRTRADLGPGTRSR</sequence>
<gene>
    <name evidence="1" type="ORF">O1G22_15300</name>
</gene>
<reference evidence="1 2" key="1">
    <citation type="submission" date="2022-12" db="EMBL/GenBank/DDBJ databases">
        <authorList>
            <person name="Mo P."/>
        </authorList>
    </citation>
    <scope>NUCLEOTIDE SEQUENCE [LARGE SCALE GENOMIC DNA]</scope>
    <source>
        <strain evidence="1 2">HUAS 2-6</strain>
    </source>
</reference>
<dbReference type="InterPro" id="IPR011990">
    <property type="entry name" value="TPR-like_helical_dom_sf"/>
</dbReference>
<proteinExistence type="predicted"/>
<dbReference type="RefSeq" id="WP_270081861.1">
    <property type="nucleotide sequence ID" value="NZ_CP115300.1"/>
</dbReference>
<keyword evidence="2" id="KW-1185">Reference proteome</keyword>
<evidence type="ECO:0008006" key="3">
    <source>
        <dbReference type="Google" id="ProtNLM"/>
    </source>
</evidence>
<evidence type="ECO:0000313" key="1">
    <source>
        <dbReference type="EMBL" id="WBO64099.1"/>
    </source>
</evidence>
<organism evidence="1 2">
    <name type="scientific">Streptomyces camelliae</name>
    <dbReference type="NCBI Taxonomy" id="3004093"/>
    <lineage>
        <taxon>Bacteria</taxon>
        <taxon>Bacillati</taxon>
        <taxon>Actinomycetota</taxon>
        <taxon>Actinomycetes</taxon>
        <taxon>Kitasatosporales</taxon>
        <taxon>Streptomycetaceae</taxon>
        <taxon>Streptomyces</taxon>
    </lineage>
</organism>
<name>A0ABY7P3K8_9ACTN</name>
<evidence type="ECO:0000313" key="2">
    <source>
        <dbReference type="Proteomes" id="UP001212326"/>
    </source>
</evidence>
<dbReference type="Gene3D" id="1.25.40.10">
    <property type="entry name" value="Tetratricopeptide repeat domain"/>
    <property type="match status" value="1"/>
</dbReference>
<dbReference type="EMBL" id="CP115300">
    <property type="protein sequence ID" value="WBO64099.1"/>
    <property type="molecule type" value="Genomic_DNA"/>
</dbReference>
<accession>A0ABY7P3K8</accession>
<dbReference type="Proteomes" id="UP001212326">
    <property type="component" value="Chromosome"/>
</dbReference>
<protein>
    <recommendedName>
        <fullName evidence="3">Tetratricopeptide repeat protein</fullName>
    </recommendedName>
</protein>
<dbReference type="SUPFAM" id="SSF48452">
    <property type="entry name" value="TPR-like"/>
    <property type="match status" value="1"/>
</dbReference>